<keyword evidence="10" id="KW-0479">Metal-binding</keyword>
<keyword evidence="4" id="KW-0548">Nucleotidyltransferase</keyword>
<dbReference type="EMBL" id="GDHC01018907">
    <property type="protein sequence ID" value="JAP99721.1"/>
    <property type="molecule type" value="Transcribed_RNA"/>
</dbReference>
<evidence type="ECO:0000256" key="11">
    <source>
        <dbReference type="SAM" id="MobiDB-lite"/>
    </source>
</evidence>
<dbReference type="PROSITE" id="PS50994">
    <property type="entry name" value="INTEGRASE"/>
    <property type="match status" value="1"/>
</dbReference>
<dbReference type="InterPro" id="IPR050951">
    <property type="entry name" value="Retrovirus_Pol_polyprotein"/>
</dbReference>
<evidence type="ECO:0000313" key="15">
    <source>
        <dbReference type="EMBL" id="JAP99721.1"/>
    </source>
</evidence>
<evidence type="ECO:0000256" key="9">
    <source>
        <dbReference type="ARBA" id="ARBA00023268"/>
    </source>
</evidence>
<feature type="region of interest" description="Disordered" evidence="11">
    <location>
        <begin position="381"/>
        <end position="407"/>
    </location>
</feature>
<proteinExistence type="predicted"/>
<feature type="compositionally biased region" description="Polar residues" evidence="11">
    <location>
        <begin position="337"/>
        <end position="362"/>
    </location>
</feature>
<dbReference type="GO" id="GO:0006508">
    <property type="term" value="P:proteolysis"/>
    <property type="evidence" value="ECO:0007669"/>
    <property type="project" value="UniProtKB-KW"/>
</dbReference>
<dbReference type="CDD" id="cd09274">
    <property type="entry name" value="RNase_HI_RT_Ty3"/>
    <property type="match status" value="1"/>
</dbReference>
<dbReference type="Gene3D" id="3.10.10.10">
    <property type="entry name" value="HIV Type 1 Reverse Transcriptase, subunit A, domain 1"/>
    <property type="match status" value="1"/>
</dbReference>
<dbReference type="CDD" id="cd01647">
    <property type="entry name" value="RT_LTR"/>
    <property type="match status" value="1"/>
</dbReference>
<keyword evidence="7" id="KW-0255">Endonuclease</keyword>
<dbReference type="GO" id="GO:0004519">
    <property type="term" value="F:endonuclease activity"/>
    <property type="evidence" value="ECO:0007669"/>
    <property type="project" value="UniProtKB-KW"/>
</dbReference>
<feature type="domain" description="Integrase catalytic" evidence="14">
    <location>
        <begin position="1248"/>
        <end position="1405"/>
    </location>
</feature>
<evidence type="ECO:0000256" key="1">
    <source>
        <dbReference type="ARBA" id="ARBA00012493"/>
    </source>
</evidence>
<dbReference type="GO" id="GO:0004190">
    <property type="term" value="F:aspartic-type endopeptidase activity"/>
    <property type="evidence" value="ECO:0007669"/>
    <property type="project" value="UniProtKB-KW"/>
</dbReference>
<feature type="compositionally biased region" description="Polar residues" evidence="11">
    <location>
        <begin position="386"/>
        <end position="403"/>
    </location>
</feature>
<dbReference type="Pfam" id="PF00078">
    <property type="entry name" value="RVT_1"/>
    <property type="match status" value="1"/>
</dbReference>
<dbReference type="Gene3D" id="3.30.420.10">
    <property type="entry name" value="Ribonuclease H-like superfamily/Ribonuclease H"/>
    <property type="match status" value="1"/>
</dbReference>
<feature type="region of interest" description="Disordered" evidence="11">
    <location>
        <begin position="337"/>
        <end position="365"/>
    </location>
</feature>
<keyword evidence="10" id="KW-0863">Zinc-finger</keyword>
<keyword evidence="6" id="KW-0064">Aspartyl protease</keyword>
<dbReference type="InterPro" id="IPR001584">
    <property type="entry name" value="Integrase_cat-core"/>
</dbReference>
<dbReference type="FunFam" id="3.30.70.270:FF:000020">
    <property type="entry name" value="Transposon Tf2-6 polyprotein-like Protein"/>
    <property type="match status" value="1"/>
</dbReference>
<name>A0A146KXF1_LYGHE</name>
<gene>
    <name evidence="15" type="primary">Tf2-1_107</name>
    <name evidence="15" type="ORF">g.91873</name>
</gene>
<evidence type="ECO:0000256" key="3">
    <source>
        <dbReference type="ARBA" id="ARBA00022679"/>
    </source>
</evidence>
<dbReference type="InterPro" id="IPR036875">
    <property type="entry name" value="Znf_CCHC_sf"/>
</dbReference>
<feature type="compositionally biased region" description="Polar residues" evidence="11">
    <location>
        <begin position="302"/>
        <end position="322"/>
    </location>
</feature>
<evidence type="ECO:0000256" key="7">
    <source>
        <dbReference type="ARBA" id="ARBA00022759"/>
    </source>
</evidence>
<feature type="region of interest" description="Disordered" evidence="11">
    <location>
        <begin position="24"/>
        <end position="74"/>
    </location>
</feature>
<dbReference type="Gene3D" id="4.10.60.10">
    <property type="entry name" value="Zinc finger, CCHC-type"/>
    <property type="match status" value="1"/>
</dbReference>
<dbReference type="GO" id="GO:0008270">
    <property type="term" value="F:zinc ion binding"/>
    <property type="evidence" value="ECO:0007669"/>
    <property type="project" value="UniProtKB-KW"/>
</dbReference>
<dbReference type="InterPro" id="IPR041577">
    <property type="entry name" value="RT_RNaseH_2"/>
</dbReference>
<evidence type="ECO:0000256" key="8">
    <source>
        <dbReference type="ARBA" id="ARBA00023125"/>
    </source>
</evidence>
<dbReference type="SMART" id="SM00343">
    <property type="entry name" value="ZnF_C2HC"/>
    <property type="match status" value="1"/>
</dbReference>
<dbReference type="EC" id="2.7.7.49" evidence="1"/>
<feature type="domain" description="CCHC-type" evidence="12">
    <location>
        <begin position="367"/>
        <end position="382"/>
    </location>
</feature>
<keyword evidence="2" id="KW-0645">Protease</keyword>
<feature type="compositionally biased region" description="Polar residues" evidence="11">
    <location>
        <begin position="53"/>
        <end position="74"/>
    </location>
</feature>
<evidence type="ECO:0000259" key="14">
    <source>
        <dbReference type="PROSITE" id="PS50994"/>
    </source>
</evidence>
<dbReference type="GO" id="GO:0015074">
    <property type="term" value="P:DNA integration"/>
    <property type="evidence" value="ECO:0007669"/>
    <property type="project" value="InterPro"/>
</dbReference>
<dbReference type="Gene3D" id="1.10.340.70">
    <property type="match status" value="1"/>
</dbReference>
<dbReference type="Pfam" id="PF17921">
    <property type="entry name" value="Integrase_H2C2"/>
    <property type="match status" value="1"/>
</dbReference>
<dbReference type="SUPFAM" id="SSF56672">
    <property type="entry name" value="DNA/RNA polymerases"/>
    <property type="match status" value="1"/>
</dbReference>
<dbReference type="Pfam" id="PF00098">
    <property type="entry name" value="zf-CCHC"/>
    <property type="match status" value="1"/>
</dbReference>
<evidence type="ECO:0000256" key="2">
    <source>
        <dbReference type="ARBA" id="ARBA00022670"/>
    </source>
</evidence>
<dbReference type="GO" id="GO:0003677">
    <property type="term" value="F:DNA binding"/>
    <property type="evidence" value="ECO:0007669"/>
    <property type="project" value="UniProtKB-KW"/>
</dbReference>
<protein>
    <recommendedName>
        <fullName evidence="1">RNA-directed DNA polymerase</fullName>
        <ecNumber evidence="1">2.7.7.49</ecNumber>
    </recommendedName>
</protein>
<dbReference type="GO" id="GO:0003964">
    <property type="term" value="F:RNA-directed DNA polymerase activity"/>
    <property type="evidence" value="ECO:0007669"/>
    <property type="project" value="UniProtKB-EC"/>
</dbReference>
<dbReference type="Gene3D" id="3.30.70.270">
    <property type="match status" value="2"/>
</dbReference>
<feature type="domain" description="Reverse transcriptase" evidence="13">
    <location>
        <begin position="681"/>
        <end position="860"/>
    </location>
</feature>
<dbReference type="InterPro" id="IPR001878">
    <property type="entry name" value="Znf_CCHC"/>
</dbReference>
<dbReference type="FunFam" id="1.10.340.70:FF:000001">
    <property type="entry name" value="Retrovirus-related Pol polyprotein from transposon gypsy-like Protein"/>
    <property type="match status" value="1"/>
</dbReference>
<sequence>MFTAKCDEVAGSSTLDRTKLFVPDAMDSGRDNTFQQTNSHSNNYANGSNYSSDRASGQQPISGPQLATSTNLSTPSVPFQGDLTQIIAGAIQGVLQAQSQSFASTIGDLVTKMNPFQSYLFKLPQFSPDHSNFDVRSWINKIDAMMHENPRSGSELYSLLSTACKGSSAAWLSQILTPGMTWPDLREQFITQYCLTETPATVLFDILTSIPSESENLIGTASRILNVLESRLANIPTSELLPMITLVHLAKSEPKLKKLLYSTSTFTREKLIKDMNVALIDKSAKRAHDRNDKYPIKKFKPTHNNQSHYRSHDNPQNSHVNQLSYRKPNSAQNLTYRTQQHSSRFGENSHTTPKPQTNQPQLRGNACHRCGAVGHYKRDCPRAQQAGPSPNNQNMAAQSNRSQPLAPLRNKERRVNLCTSTPRGILTHSGSTYPFHFDSGAECSLMIRTLFLKFKGRVVMENVSLKGLGNGLVVSPRQILTDVTVDGLDLKINFHQVEDIEIPHSIILGSDLLEQNVSITLAKNSCTLVPVDLQLSKSLQKKIEKLNKNEPVKSILDSKDKILELNSNQSTSDEHTDQCPSLVENDVSIDNSMIVGNLEVNRDVFDPHSVKSEISNANKPRLYSILSKYSEFFTSGFPKTRMNNVEFRIRLKDPGKIVNRKPYPMSNVQKQYLREHLAELEAAGLIRRSQSPFASPILLVPKKNQKMRLAVDYRFLNENTISEHQPLPLIQDQINRLVGSKFYSVLDTASGFHQIKMHPDSIDKTAFVTPEAQWEYLVCPFGVRNASSTFQRAILEILGDLAHQYVICFLDDLMITATTEEEALDRLDHVLAVLTQAGVSLNHTKCHFVVTHVEFLGYNVQNGELRPNTLKIDALVALPPPSTVTSLRQFLGLASYFRSFIPKFSEIAAPLYRLLSSKGKLIWNDIHENARQTLIKYLTSEPVLTIFDPSLPVELHCDACSIGVSGILINLYNGKPRVVAYFSKKNNSAEQKYHSYDLETMAVVKSLLHFKTMLQDISFSVVTDCKSLKDSFLKQTLNTRVHRWWSFMQTFDFKIQYRPAGRMQHADYLSRHPLDDDGNHIVLSNVNESVPKSGQKEVLTPVLPHKVRLNNEKSVSLGTLSNDWLLLAQQSDSELAELAVKCKNHELPDSIRNTYELRSGVLCRIIQRGHKTRTLPIIPRLHRYAIIQNIHESVMHLGYEKTLEKAADFYWFEGMARYVKKFCDNCLTCKVAKTQSGKRQVSLHPIPKGTVPWSVIHVDVSGKLSGKRDSKEYCLVFIDGFTKFVYLHHIFNLDTTSVIQGLHRLITLFGVPSMIVADQGRCFTSKDFKSYCDKNQIDIHLIAVSASRANGQCERIMSVLTNMLTAIELGDRSWQEALGDIQLAMNSTMNSVTRLSPLEMLIGKIAKPVGMITPSPDIVPSLELDLDAIREQASQNIVKRSEYDKVRFDKSKAPVKPHSVGDMVLLRNEPRHQCKLDPKFKGPFKIIEVLENDRYMLKNLKDNRTYKYSHENVRSIPNQSELVPFGSDSDSDKPDEIN</sequence>
<keyword evidence="9" id="KW-0511">Multifunctional enzyme</keyword>
<dbReference type="PROSITE" id="PS50878">
    <property type="entry name" value="RT_POL"/>
    <property type="match status" value="1"/>
</dbReference>
<keyword evidence="5" id="KW-0540">Nuclease</keyword>
<dbReference type="SUPFAM" id="SSF53098">
    <property type="entry name" value="Ribonuclease H-like"/>
    <property type="match status" value="1"/>
</dbReference>
<dbReference type="InterPro" id="IPR012337">
    <property type="entry name" value="RNaseH-like_sf"/>
</dbReference>
<reference evidence="15" key="1">
    <citation type="journal article" date="2016" name="Gigascience">
        <title>De novo construction of an expanded transcriptome assembly for the western tarnished plant bug, Lygus hesperus.</title>
        <authorList>
            <person name="Tassone E.E."/>
            <person name="Geib S.M."/>
            <person name="Hall B."/>
            <person name="Fabrick J.A."/>
            <person name="Brent C.S."/>
            <person name="Hull J.J."/>
        </authorList>
    </citation>
    <scope>NUCLEOTIDE SEQUENCE</scope>
</reference>
<feature type="region of interest" description="Disordered" evidence="11">
    <location>
        <begin position="284"/>
        <end position="322"/>
    </location>
</feature>
<organism evidence="15">
    <name type="scientific">Lygus hesperus</name>
    <name type="common">Western plant bug</name>
    <dbReference type="NCBI Taxonomy" id="30085"/>
    <lineage>
        <taxon>Eukaryota</taxon>
        <taxon>Metazoa</taxon>
        <taxon>Ecdysozoa</taxon>
        <taxon>Arthropoda</taxon>
        <taxon>Hexapoda</taxon>
        <taxon>Insecta</taxon>
        <taxon>Pterygota</taxon>
        <taxon>Neoptera</taxon>
        <taxon>Paraneoptera</taxon>
        <taxon>Hemiptera</taxon>
        <taxon>Heteroptera</taxon>
        <taxon>Panheteroptera</taxon>
        <taxon>Cimicomorpha</taxon>
        <taxon>Miridae</taxon>
        <taxon>Mirini</taxon>
        <taxon>Lygus</taxon>
    </lineage>
</organism>
<dbReference type="InterPro" id="IPR041588">
    <property type="entry name" value="Integrase_H2C2"/>
</dbReference>
<dbReference type="PROSITE" id="PS50158">
    <property type="entry name" value="ZF_CCHC"/>
    <property type="match status" value="1"/>
</dbReference>
<keyword evidence="3" id="KW-0808">Transferase</keyword>
<dbReference type="GO" id="GO:0042575">
    <property type="term" value="C:DNA polymerase complex"/>
    <property type="evidence" value="ECO:0007669"/>
    <property type="project" value="UniProtKB-ARBA"/>
</dbReference>
<dbReference type="InterPro" id="IPR043502">
    <property type="entry name" value="DNA/RNA_pol_sf"/>
</dbReference>
<dbReference type="Pfam" id="PF17919">
    <property type="entry name" value="RT_RNaseH_2"/>
    <property type="match status" value="1"/>
</dbReference>
<evidence type="ECO:0000256" key="5">
    <source>
        <dbReference type="ARBA" id="ARBA00022722"/>
    </source>
</evidence>
<evidence type="ECO:0000256" key="10">
    <source>
        <dbReference type="PROSITE-ProRule" id="PRU00047"/>
    </source>
</evidence>
<dbReference type="InterPro" id="IPR021109">
    <property type="entry name" value="Peptidase_aspartic_dom_sf"/>
</dbReference>
<evidence type="ECO:0000256" key="4">
    <source>
        <dbReference type="ARBA" id="ARBA00022695"/>
    </source>
</evidence>
<dbReference type="InterPro" id="IPR043128">
    <property type="entry name" value="Rev_trsase/Diguanyl_cyclase"/>
</dbReference>
<evidence type="ECO:0000256" key="6">
    <source>
        <dbReference type="ARBA" id="ARBA00022750"/>
    </source>
</evidence>
<feature type="region of interest" description="Disordered" evidence="11">
    <location>
        <begin position="1511"/>
        <end position="1538"/>
    </location>
</feature>
<evidence type="ECO:0000259" key="13">
    <source>
        <dbReference type="PROSITE" id="PS50878"/>
    </source>
</evidence>
<dbReference type="Pfam" id="PF00665">
    <property type="entry name" value="rve"/>
    <property type="match status" value="1"/>
</dbReference>
<dbReference type="PANTHER" id="PTHR37984">
    <property type="entry name" value="PROTEIN CBG26694"/>
    <property type="match status" value="1"/>
</dbReference>
<keyword evidence="7" id="KW-0378">Hydrolase</keyword>
<evidence type="ECO:0000259" key="12">
    <source>
        <dbReference type="PROSITE" id="PS50158"/>
    </source>
</evidence>
<dbReference type="InterPro" id="IPR036397">
    <property type="entry name" value="RNaseH_sf"/>
</dbReference>
<dbReference type="SUPFAM" id="SSF57756">
    <property type="entry name" value="Retrovirus zinc finger-like domains"/>
    <property type="match status" value="1"/>
</dbReference>
<accession>A0A146KXF1</accession>
<keyword evidence="8" id="KW-0238">DNA-binding</keyword>
<keyword evidence="10" id="KW-0862">Zinc</keyword>
<dbReference type="InterPro" id="IPR000477">
    <property type="entry name" value="RT_dom"/>
</dbReference>
<dbReference type="PANTHER" id="PTHR37984:SF5">
    <property type="entry name" value="PROTEIN NYNRIN-LIKE"/>
    <property type="match status" value="1"/>
</dbReference>
<feature type="compositionally biased region" description="Basic and acidic residues" evidence="11">
    <location>
        <begin position="284"/>
        <end position="295"/>
    </location>
</feature>
<dbReference type="Gene3D" id="2.40.70.10">
    <property type="entry name" value="Acid Proteases"/>
    <property type="match status" value="1"/>
</dbReference>
<feature type="compositionally biased region" description="Low complexity" evidence="11">
    <location>
        <begin position="38"/>
        <end position="52"/>
    </location>
</feature>